<name>A0A0S7XTB3_UNCSA</name>
<dbReference type="SUPFAM" id="SSF54523">
    <property type="entry name" value="Pili subunits"/>
    <property type="match status" value="1"/>
</dbReference>
<evidence type="ECO:0000256" key="1">
    <source>
        <dbReference type="SAM" id="Phobius"/>
    </source>
</evidence>
<sequence length="159" mass="17997">MKRGFTLIEAIVVMVIIGIISFIFALYIREGFDAWRFLSGQKSIALSTRAAVNRMVRDLKRAKKNVNITTRTSKEVTFLNIYNETITFSQEATTLLRNSDILLDNLQDPCGLTLSYLDKDGSPTAVTDEVQVIRVRLIDLKDGNRFVIESAARIRVKKP</sequence>
<gene>
    <name evidence="2" type="ORF">AMJ44_09700</name>
</gene>
<dbReference type="InterPro" id="IPR045584">
    <property type="entry name" value="Pilin-like"/>
</dbReference>
<dbReference type="Pfam" id="PF07963">
    <property type="entry name" value="N_methyl"/>
    <property type="match status" value="1"/>
</dbReference>
<dbReference type="InterPro" id="IPR012902">
    <property type="entry name" value="N_methyl_site"/>
</dbReference>
<evidence type="ECO:0008006" key="4">
    <source>
        <dbReference type="Google" id="ProtNLM"/>
    </source>
</evidence>
<keyword evidence="1" id="KW-1133">Transmembrane helix</keyword>
<evidence type="ECO:0000313" key="3">
    <source>
        <dbReference type="Proteomes" id="UP000051861"/>
    </source>
</evidence>
<organism evidence="2 3">
    <name type="scientific">candidate division WOR-1 bacterium DG_54_3</name>
    <dbReference type="NCBI Taxonomy" id="1703775"/>
    <lineage>
        <taxon>Bacteria</taxon>
        <taxon>Bacillati</taxon>
        <taxon>Saganbacteria</taxon>
    </lineage>
</organism>
<dbReference type="EMBL" id="LIZX01000106">
    <property type="protein sequence ID" value="KPJ65672.1"/>
    <property type="molecule type" value="Genomic_DNA"/>
</dbReference>
<keyword evidence="1" id="KW-0472">Membrane</keyword>
<proteinExistence type="predicted"/>
<reference evidence="2 3" key="1">
    <citation type="journal article" date="2015" name="Microbiome">
        <title>Genomic resolution of linkages in carbon, nitrogen, and sulfur cycling among widespread estuary sediment bacteria.</title>
        <authorList>
            <person name="Baker B.J."/>
            <person name="Lazar C.S."/>
            <person name="Teske A.P."/>
            <person name="Dick G.J."/>
        </authorList>
    </citation>
    <scope>NUCLEOTIDE SEQUENCE [LARGE SCALE GENOMIC DNA]</scope>
    <source>
        <strain evidence="2">DG_54_3</strain>
    </source>
</reference>
<dbReference type="NCBIfam" id="TIGR02532">
    <property type="entry name" value="IV_pilin_GFxxxE"/>
    <property type="match status" value="1"/>
</dbReference>
<comment type="caution">
    <text evidence="2">The sequence shown here is derived from an EMBL/GenBank/DDBJ whole genome shotgun (WGS) entry which is preliminary data.</text>
</comment>
<keyword evidence="1" id="KW-0812">Transmembrane</keyword>
<dbReference type="AlphaFoldDB" id="A0A0S7XTB3"/>
<accession>A0A0S7XTB3</accession>
<dbReference type="Proteomes" id="UP000051861">
    <property type="component" value="Unassembled WGS sequence"/>
</dbReference>
<protein>
    <recommendedName>
        <fullName evidence="4">General secretion pathway GspH domain-containing protein</fullName>
    </recommendedName>
</protein>
<feature type="transmembrane region" description="Helical" evidence="1">
    <location>
        <begin position="6"/>
        <end position="28"/>
    </location>
</feature>
<evidence type="ECO:0000313" key="2">
    <source>
        <dbReference type="EMBL" id="KPJ65672.1"/>
    </source>
</evidence>
<dbReference type="PROSITE" id="PS00409">
    <property type="entry name" value="PROKAR_NTER_METHYL"/>
    <property type="match status" value="1"/>
</dbReference>